<evidence type="ECO:0008006" key="4">
    <source>
        <dbReference type="Google" id="ProtNLM"/>
    </source>
</evidence>
<organism evidence="2 3">
    <name type="scientific">Deinococcus aluminii</name>
    <dbReference type="NCBI Taxonomy" id="1656885"/>
    <lineage>
        <taxon>Bacteria</taxon>
        <taxon>Thermotogati</taxon>
        <taxon>Deinococcota</taxon>
        <taxon>Deinococci</taxon>
        <taxon>Deinococcales</taxon>
        <taxon>Deinococcaceae</taxon>
        <taxon>Deinococcus</taxon>
    </lineage>
</organism>
<proteinExistence type="predicted"/>
<sequence length="210" mass="22755">MRRRAVLLALLLGAASALTARDGRLSVTVSDARDRTYLPAAFGAWHEAERDLRSLGLTMPDVRLEAASSAADFARRTGEPWFVAATTRGTVIHTQRLGALAAQGSLAITIRHEAFHAAQPPALPRWLAEGLARVFSGEGGHDPLSPTGLEQVPEEELDRLLANRTGPDLPAAYREATRRARQLVGAQGWARVLARREVSRSPGFNASPRR</sequence>
<feature type="signal peptide" evidence="1">
    <location>
        <begin position="1"/>
        <end position="20"/>
    </location>
</feature>
<gene>
    <name evidence="2" type="ORF">Dalu01_02607</name>
</gene>
<reference evidence="2 3" key="1">
    <citation type="submission" date="2024-02" db="EMBL/GenBank/DDBJ databases">
        <title>Deinococcus aluminii NBRC 112889.</title>
        <authorList>
            <person name="Ichikawa N."/>
            <person name="Katano-Makiyama Y."/>
            <person name="Hidaka K."/>
        </authorList>
    </citation>
    <scope>NUCLEOTIDE SEQUENCE [LARGE SCALE GENOMIC DNA]</scope>
    <source>
        <strain evidence="2 3">NBRC 112889</strain>
    </source>
</reference>
<dbReference type="RefSeq" id="WP_345455330.1">
    <property type="nucleotide sequence ID" value="NZ_BAABRV010000006.1"/>
</dbReference>
<name>A0ABP9XFR2_9DEIO</name>
<keyword evidence="3" id="KW-1185">Reference proteome</keyword>
<evidence type="ECO:0000313" key="2">
    <source>
        <dbReference type="EMBL" id="GAA5534199.1"/>
    </source>
</evidence>
<accession>A0ABP9XFR2</accession>
<evidence type="ECO:0000313" key="3">
    <source>
        <dbReference type="Proteomes" id="UP001404956"/>
    </source>
</evidence>
<evidence type="ECO:0000256" key="1">
    <source>
        <dbReference type="SAM" id="SignalP"/>
    </source>
</evidence>
<feature type="chain" id="PRO_5046061467" description="DUF4157 domain-containing protein" evidence="1">
    <location>
        <begin position="21"/>
        <end position="210"/>
    </location>
</feature>
<keyword evidence="1" id="KW-0732">Signal</keyword>
<dbReference type="EMBL" id="BAABRV010000006">
    <property type="protein sequence ID" value="GAA5534199.1"/>
    <property type="molecule type" value="Genomic_DNA"/>
</dbReference>
<protein>
    <recommendedName>
        <fullName evidence="4">DUF4157 domain-containing protein</fullName>
    </recommendedName>
</protein>
<dbReference type="Proteomes" id="UP001404956">
    <property type="component" value="Unassembled WGS sequence"/>
</dbReference>
<comment type="caution">
    <text evidence="2">The sequence shown here is derived from an EMBL/GenBank/DDBJ whole genome shotgun (WGS) entry which is preliminary data.</text>
</comment>